<organism evidence="2 3">
    <name type="scientific">Stylosanthes scabra</name>
    <dbReference type="NCBI Taxonomy" id="79078"/>
    <lineage>
        <taxon>Eukaryota</taxon>
        <taxon>Viridiplantae</taxon>
        <taxon>Streptophyta</taxon>
        <taxon>Embryophyta</taxon>
        <taxon>Tracheophyta</taxon>
        <taxon>Spermatophyta</taxon>
        <taxon>Magnoliopsida</taxon>
        <taxon>eudicotyledons</taxon>
        <taxon>Gunneridae</taxon>
        <taxon>Pentapetalae</taxon>
        <taxon>rosids</taxon>
        <taxon>fabids</taxon>
        <taxon>Fabales</taxon>
        <taxon>Fabaceae</taxon>
        <taxon>Papilionoideae</taxon>
        <taxon>50 kb inversion clade</taxon>
        <taxon>dalbergioids sensu lato</taxon>
        <taxon>Dalbergieae</taxon>
        <taxon>Pterocarpus clade</taxon>
        <taxon>Stylosanthes</taxon>
    </lineage>
</organism>
<evidence type="ECO:0000313" key="2">
    <source>
        <dbReference type="EMBL" id="MED6164536.1"/>
    </source>
</evidence>
<evidence type="ECO:0000313" key="3">
    <source>
        <dbReference type="Proteomes" id="UP001341840"/>
    </source>
</evidence>
<comment type="caution">
    <text evidence="2">The sequence shown here is derived from an EMBL/GenBank/DDBJ whole genome shotgun (WGS) entry which is preliminary data.</text>
</comment>
<feature type="chain" id="PRO_5045962296" evidence="1">
    <location>
        <begin position="17"/>
        <end position="127"/>
    </location>
</feature>
<reference evidence="2 3" key="1">
    <citation type="journal article" date="2023" name="Plants (Basel)">
        <title>Bridging the Gap: Combining Genomics and Transcriptomics Approaches to Understand Stylosanthes scabra, an Orphan Legume from the Brazilian Caatinga.</title>
        <authorList>
            <person name="Ferreira-Neto J.R.C."/>
            <person name="da Silva M.D."/>
            <person name="Binneck E."/>
            <person name="de Melo N.F."/>
            <person name="da Silva R.H."/>
            <person name="de Melo A.L.T.M."/>
            <person name="Pandolfi V."/>
            <person name="Bustamante F.O."/>
            <person name="Brasileiro-Vidal A.C."/>
            <person name="Benko-Iseppon A.M."/>
        </authorList>
    </citation>
    <scope>NUCLEOTIDE SEQUENCE [LARGE SCALE GENOMIC DNA]</scope>
    <source>
        <tissue evidence="2">Leaves</tissue>
    </source>
</reference>
<dbReference type="EMBL" id="JASCZI010122621">
    <property type="protein sequence ID" value="MED6164536.1"/>
    <property type="molecule type" value="Genomic_DNA"/>
</dbReference>
<proteinExistence type="predicted"/>
<accession>A0ABU6UT81</accession>
<evidence type="ECO:0000256" key="1">
    <source>
        <dbReference type="SAM" id="SignalP"/>
    </source>
</evidence>
<dbReference type="Proteomes" id="UP001341840">
    <property type="component" value="Unassembled WGS sequence"/>
</dbReference>
<keyword evidence="3" id="KW-1185">Reference proteome</keyword>
<feature type="signal peptide" evidence="1">
    <location>
        <begin position="1"/>
        <end position="16"/>
    </location>
</feature>
<protein>
    <submittedName>
        <fullName evidence="2">Uncharacterized protein</fullName>
    </submittedName>
</protein>
<name>A0ABU6UT81_9FABA</name>
<gene>
    <name evidence="2" type="ORF">PIB30_091036</name>
</gene>
<sequence length="127" mass="14907">MMLLLIALFGDKIAAGVHLRWFPFVDRINDLRGYSRGSAVLAWLYRSLCRATNRNVVQLWGRYSPTSDEKDPRVIQHRRQLDRMTFREGPFHLDRPTYILRVHRVVASCRSGDPTVWRRSECDVYAS</sequence>
<keyword evidence="1" id="KW-0732">Signal</keyword>